<name>A0A812QUM9_9DINO</name>
<protein>
    <recommendedName>
        <fullName evidence="4">J domain-containing protein</fullName>
    </recommendedName>
</protein>
<dbReference type="EMBL" id="CAJNDS010002273">
    <property type="protein sequence ID" value="CAE7405013.1"/>
    <property type="molecule type" value="Genomic_DNA"/>
</dbReference>
<evidence type="ECO:0008006" key="4">
    <source>
        <dbReference type="Google" id="ProtNLM"/>
    </source>
</evidence>
<feature type="region of interest" description="Disordered" evidence="1">
    <location>
        <begin position="45"/>
        <end position="80"/>
    </location>
</feature>
<feature type="compositionally biased region" description="Basic and acidic residues" evidence="1">
    <location>
        <begin position="12"/>
        <end position="28"/>
    </location>
</feature>
<evidence type="ECO:0000256" key="1">
    <source>
        <dbReference type="SAM" id="MobiDB-lite"/>
    </source>
</evidence>
<keyword evidence="3" id="KW-1185">Reference proteome</keyword>
<organism evidence="2 3">
    <name type="scientific">Symbiodinium natans</name>
    <dbReference type="NCBI Taxonomy" id="878477"/>
    <lineage>
        <taxon>Eukaryota</taxon>
        <taxon>Sar</taxon>
        <taxon>Alveolata</taxon>
        <taxon>Dinophyceae</taxon>
        <taxon>Suessiales</taxon>
        <taxon>Symbiodiniaceae</taxon>
        <taxon>Symbiodinium</taxon>
    </lineage>
</organism>
<gene>
    <name evidence="2" type="ORF">SNAT2548_LOCUS22034</name>
</gene>
<dbReference type="Proteomes" id="UP000604046">
    <property type="component" value="Unassembled WGS sequence"/>
</dbReference>
<comment type="caution">
    <text evidence="2">The sequence shown here is derived from an EMBL/GenBank/DDBJ whole genome shotgun (WGS) entry which is preliminary data.</text>
</comment>
<evidence type="ECO:0000313" key="3">
    <source>
        <dbReference type="Proteomes" id="UP000604046"/>
    </source>
</evidence>
<dbReference type="AlphaFoldDB" id="A0A812QUM9"/>
<reference evidence="2" key="1">
    <citation type="submission" date="2021-02" db="EMBL/GenBank/DDBJ databases">
        <authorList>
            <person name="Dougan E. K."/>
            <person name="Rhodes N."/>
            <person name="Thang M."/>
            <person name="Chan C."/>
        </authorList>
    </citation>
    <scope>NUCLEOTIDE SEQUENCE</scope>
</reference>
<feature type="region of interest" description="Disordered" evidence="1">
    <location>
        <begin position="1"/>
        <end position="28"/>
    </location>
</feature>
<evidence type="ECO:0000313" key="2">
    <source>
        <dbReference type="EMBL" id="CAE7405013.1"/>
    </source>
</evidence>
<feature type="compositionally biased region" description="Low complexity" evidence="1">
    <location>
        <begin position="69"/>
        <end position="80"/>
    </location>
</feature>
<proteinExistence type="predicted"/>
<accession>A0A812QUM9</accession>
<sequence>MSGGADVTEPESLAKELPDGKDLADEARKRQARNLAELEVLMRQAREQDEEDQFFETVRRRRQGDISPATVTKAAREAAAPHLDAAAASRFVRHHAQRSRQKSEEATEKDLPLSMERHYEVLGLRPGTPTEDVHAAYKRLGATLGDEPAFAAVGSLGSCLQSARGTMQAGARAKRLRAATAAYEAICEHCDERPWSRMPPPS</sequence>
<dbReference type="OrthoDB" id="10522967at2759"/>